<dbReference type="PANTHER" id="PTHR10491">
    <property type="entry name" value="DTDP-4-DEHYDRORHAMNOSE REDUCTASE"/>
    <property type="match status" value="1"/>
</dbReference>
<accession>A0A346NJD4</accession>
<proteinExistence type="inferred from homology"/>
<dbReference type="Proteomes" id="UP000262073">
    <property type="component" value="Chromosome"/>
</dbReference>
<comment type="pathway">
    <text evidence="1 6">Carbohydrate biosynthesis; dTDP-L-rhamnose biosynthesis.</text>
</comment>
<dbReference type="GO" id="GO:0019305">
    <property type="term" value="P:dTDP-rhamnose biosynthetic process"/>
    <property type="evidence" value="ECO:0007669"/>
    <property type="project" value="UniProtKB-UniPathway"/>
</dbReference>
<dbReference type="UniPathway" id="UPA00281"/>
<evidence type="ECO:0000313" key="8">
    <source>
        <dbReference type="EMBL" id="AXR05641.1"/>
    </source>
</evidence>
<dbReference type="InterPro" id="IPR005913">
    <property type="entry name" value="dTDP_dehydrorham_reduct"/>
</dbReference>
<dbReference type="EC" id="1.1.1.133" evidence="3 6"/>
<keyword evidence="6" id="KW-0521">NADP</keyword>
<evidence type="ECO:0000313" key="9">
    <source>
        <dbReference type="Proteomes" id="UP000262073"/>
    </source>
</evidence>
<comment type="cofactor">
    <cofactor evidence="6">
        <name>Mg(2+)</name>
        <dbReference type="ChEBI" id="CHEBI:18420"/>
    </cofactor>
    <text evidence="6">Binds 1 Mg(2+) ion per monomer.</text>
</comment>
<keyword evidence="9" id="KW-1185">Reference proteome</keyword>
<dbReference type="Gene3D" id="3.90.25.10">
    <property type="entry name" value="UDP-galactose 4-epimerase, domain 1"/>
    <property type="match status" value="1"/>
</dbReference>
<comment type="catalytic activity">
    <reaction evidence="5 6">
        <text>dTDP-beta-L-rhamnose + NADP(+) = dTDP-4-dehydro-beta-L-rhamnose + NADPH + H(+)</text>
        <dbReference type="Rhea" id="RHEA:21796"/>
        <dbReference type="ChEBI" id="CHEBI:15378"/>
        <dbReference type="ChEBI" id="CHEBI:57510"/>
        <dbReference type="ChEBI" id="CHEBI:57783"/>
        <dbReference type="ChEBI" id="CHEBI:58349"/>
        <dbReference type="ChEBI" id="CHEBI:62830"/>
        <dbReference type="EC" id="1.1.1.133"/>
    </reaction>
</comment>
<evidence type="ECO:0000256" key="1">
    <source>
        <dbReference type="ARBA" id="ARBA00004781"/>
    </source>
</evidence>
<evidence type="ECO:0000256" key="6">
    <source>
        <dbReference type="RuleBase" id="RU364082"/>
    </source>
</evidence>
<dbReference type="CDD" id="cd05254">
    <property type="entry name" value="dTDP_HR_like_SDR_e"/>
    <property type="match status" value="1"/>
</dbReference>
<dbReference type="Gene3D" id="3.40.50.720">
    <property type="entry name" value="NAD(P)-binding Rossmann-like Domain"/>
    <property type="match status" value="1"/>
</dbReference>
<evidence type="ECO:0000256" key="4">
    <source>
        <dbReference type="ARBA" id="ARBA00017099"/>
    </source>
</evidence>
<dbReference type="EMBL" id="CP031769">
    <property type="protein sequence ID" value="AXR05641.1"/>
    <property type="molecule type" value="Genomic_DNA"/>
</dbReference>
<reference evidence="8 9" key="1">
    <citation type="submission" date="2018-08" db="EMBL/GenBank/DDBJ databases">
        <title>Salinimonas sediminis sp. nov., a piezophilic bacterium isolated from a deep-sea sediment sample from the New Britain Trench.</title>
        <authorList>
            <person name="Cao J."/>
        </authorList>
    </citation>
    <scope>NUCLEOTIDE SEQUENCE [LARGE SCALE GENOMIC DNA]</scope>
    <source>
        <strain evidence="8 9">N102</strain>
    </source>
</reference>
<evidence type="ECO:0000256" key="2">
    <source>
        <dbReference type="ARBA" id="ARBA00010944"/>
    </source>
</evidence>
<dbReference type="AlphaFoldDB" id="A0A346NJD4"/>
<comment type="similarity">
    <text evidence="2 6">Belongs to the dTDP-4-dehydrorhamnose reductase family.</text>
</comment>
<dbReference type="SUPFAM" id="SSF51735">
    <property type="entry name" value="NAD(P)-binding Rossmann-fold domains"/>
    <property type="match status" value="1"/>
</dbReference>
<dbReference type="GO" id="GO:0008831">
    <property type="term" value="F:dTDP-4-dehydrorhamnose reductase activity"/>
    <property type="evidence" value="ECO:0007669"/>
    <property type="project" value="UniProtKB-EC"/>
</dbReference>
<sequence>MIIVIGKSGQLAQELAALDREDIRCLGRNDIDITDSQDVANKLAACQPTAVINAAAYTAVDKAQSDEVAAYKLNHEAVAVLGEYCAAHNLHLVHVSTDYVFNGQYHRPITPATPRTPLGVYGASKAAGEAALEAIPKLSFTIIRTAWVYSRFGHNFVYTMLKLMAQKPALGIVADQIGTPTCAAGLAQAAVHAAQHRISGIHHWTDTGVASWFDFAVAIQRIAQHKGLLEKAIPIAPITTEDFPTPARRPAYSVLCKASLATAFADIPQLHWETRLTAMLSDITIEN</sequence>
<dbReference type="InterPro" id="IPR036291">
    <property type="entry name" value="NAD(P)-bd_dom_sf"/>
</dbReference>
<keyword evidence="6 8" id="KW-0560">Oxidoreductase</keyword>
<dbReference type="KEGG" id="salm:D0Y50_04190"/>
<dbReference type="InterPro" id="IPR029903">
    <property type="entry name" value="RmlD-like-bd"/>
</dbReference>
<dbReference type="GO" id="GO:0009243">
    <property type="term" value="P:O antigen biosynthetic process"/>
    <property type="evidence" value="ECO:0007669"/>
    <property type="project" value="UniProtKB-UniPathway"/>
</dbReference>
<dbReference type="Pfam" id="PF04321">
    <property type="entry name" value="RmlD_sub_bind"/>
    <property type="match status" value="1"/>
</dbReference>
<evidence type="ECO:0000256" key="5">
    <source>
        <dbReference type="ARBA" id="ARBA00048200"/>
    </source>
</evidence>
<gene>
    <name evidence="8" type="primary">rfbD</name>
    <name evidence="8" type="ORF">D0Y50_04190</name>
</gene>
<dbReference type="PANTHER" id="PTHR10491:SF4">
    <property type="entry name" value="METHIONINE ADENOSYLTRANSFERASE 2 SUBUNIT BETA"/>
    <property type="match status" value="1"/>
</dbReference>
<evidence type="ECO:0000256" key="3">
    <source>
        <dbReference type="ARBA" id="ARBA00012929"/>
    </source>
</evidence>
<dbReference type="UniPathway" id="UPA00124"/>
<organism evidence="8 9">
    <name type="scientific">Salinimonas sediminis</name>
    <dbReference type="NCBI Taxonomy" id="2303538"/>
    <lineage>
        <taxon>Bacteria</taxon>
        <taxon>Pseudomonadati</taxon>
        <taxon>Pseudomonadota</taxon>
        <taxon>Gammaproteobacteria</taxon>
        <taxon>Alteromonadales</taxon>
        <taxon>Alteromonadaceae</taxon>
        <taxon>Alteromonas/Salinimonas group</taxon>
        <taxon>Salinimonas</taxon>
    </lineage>
</organism>
<dbReference type="RefSeq" id="WP_117315657.1">
    <property type="nucleotide sequence ID" value="NZ_CP031769.1"/>
</dbReference>
<protein>
    <recommendedName>
        <fullName evidence="4 6">dTDP-4-dehydrorhamnose reductase</fullName>
        <ecNumber evidence="3 6">1.1.1.133</ecNumber>
    </recommendedName>
</protein>
<dbReference type="NCBIfam" id="TIGR01214">
    <property type="entry name" value="rmlD"/>
    <property type="match status" value="1"/>
</dbReference>
<dbReference type="OrthoDB" id="9803892at2"/>
<evidence type="ECO:0000259" key="7">
    <source>
        <dbReference type="Pfam" id="PF04321"/>
    </source>
</evidence>
<feature type="domain" description="RmlD-like substrate binding" evidence="7">
    <location>
        <begin position="2"/>
        <end position="283"/>
    </location>
</feature>
<name>A0A346NJD4_9ALTE</name>
<dbReference type="GO" id="GO:0005829">
    <property type="term" value="C:cytosol"/>
    <property type="evidence" value="ECO:0007669"/>
    <property type="project" value="TreeGrafter"/>
</dbReference>
<comment type="function">
    <text evidence="6">Catalyzes the reduction of dTDP-6-deoxy-L-lyxo-4-hexulose to yield dTDP-L-rhamnose.</text>
</comment>